<dbReference type="PROSITE" id="PS01081">
    <property type="entry name" value="HTH_TETR_1"/>
    <property type="match status" value="1"/>
</dbReference>
<evidence type="ECO:0000259" key="3">
    <source>
        <dbReference type="PROSITE" id="PS50977"/>
    </source>
</evidence>
<dbReference type="InterPro" id="IPR023772">
    <property type="entry name" value="DNA-bd_HTH_TetR-type_CS"/>
</dbReference>
<dbReference type="SUPFAM" id="SSF48498">
    <property type="entry name" value="Tetracyclin repressor-like, C-terminal domain"/>
    <property type="match status" value="1"/>
</dbReference>
<evidence type="ECO:0000313" key="5">
    <source>
        <dbReference type="Proteomes" id="UP000273083"/>
    </source>
</evidence>
<reference evidence="4 5" key="1">
    <citation type="submission" date="2018-11" db="EMBL/GenBank/DDBJ databases">
        <title>Genomic Encyclopedia of Type Strains, Phase IV (KMG-IV): sequencing the most valuable type-strain genomes for metagenomic binning, comparative biology and taxonomic classification.</title>
        <authorList>
            <person name="Goeker M."/>
        </authorList>
    </citation>
    <scope>NUCLEOTIDE SEQUENCE [LARGE SCALE GENOMIC DNA]</scope>
    <source>
        <strain evidence="4 5">DSM 26537</strain>
    </source>
</reference>
<comment type="caution">
    <text evidence="4">The sequence shown here is derived from an EMBL/GenBank/DDBJ whole genome shotgun (WGS) entry which is preliminary data.</text>
</comment>
<dbReference type="PROSITE" id="PS50977">
    <property type="entry name" value="HTH_TETR_2"/>
    <property type="match status" value="1"/>
</dbReference>
<dbReference type="InterPro" id="IPR050624">
    <property type="entry name" value="HTH-type_Tx_Regulator"/>
</dbReference>
<proteinExistence type="predicted"/>
<dbReference type="InterPro" id="IPR001647">
    <property type="entry name" value="HTH_TetR"/>
</dbReference>
<keyword evidence="1 2" id="KW-0238">DNA-binding</keyword>
<dbReference type="SUPFAM" id="SSF46689">
    <property type="entry name" value="Homeodomain-like"/>
    <property type="match status" value="1"/>
</dbReference>
<dbReference type="Gene3D" id="1.10.10.60">
    <property type="entry name" value="Homeodomain-like"/>
    <property type="match status" value="1"/>
</dbReference>
<dbReference type="Gene3D" id="1.10.357.10">
    <property type="entry name" value="Tetracycline Repressor, domain 2"/>
    <property type="match status" value="1"/>
</dbReference>
<name>A0A3N1XXY1_9FIRM</name>
<dbReference type="Proteomes" id="UP000273083">
    <property type="component" value="Unassembled WGS sequence"/>
</dbReference>
<evidence type="ECO:0000256" key="1">
    <source>
        <dbReference type="ARBA" id="ARBA00023125"/>
    </source>
</evidence>
<dbReference type="Pfam" id="PF00440">
    <property type="entry name" value="TetR_N"/>
    <property type="match status" value="1"/>
</dbReference>
<feature type="DNA-binding region" description="H-T-H motif" evidence="2">
    <location>
        <begin position="28"/>
        <end position="47"/>
    </location>
</feature>
<feature type="domain" description="HTH tetR-type" evidence="3">
    <location>
        <begin position="5"/>
        <end position="65"/>
    </location>
</feature>
<evidence type="ECO:0000256" key="2">
    <source>
        <dbReference type="PROSITE-ProRule" id="PRU00335"/>
    </source>
</evidence>
<dbReference type="AlphaFoldDB" id="A0A3N1XXY1"/>
<protein>
    <submittedName>
        <fullName evidence="4">TetR family transcriptional regulator</fullName>
    </submittedName>
</protein>
<dbReference type="EMBL" id="RJVG01000001">
    <property type="protein sequence ID" value="ROR31440.1"/>
    <property type="molecule type" value="Genomic_DNA"/>
</dbReference>
<dbReference type="PANTHER" id="PTHR43479">
    <property type="entry name" value="ACREF/ENVCD OPERON REPRESSOR-RELATED"/>
    <property type="match status" value="1"/>
</dbReference>
<sequence>MPIQLYDKDEILNSCLKIFAHHGYEKTSTSMLAQAAGISRTLIFHHFKNKKELYLEILDHCMKKAMDEMDARSLADESDFFEAREKFSHLKFNFGKNNPEVYMIVKDILYHIPEELKAEFLEKYGDLQKKITLFWEKLFEKVPLKEGLDRKQAFDLVQLTLEYFDNKYFTESIDGNLIDDEYYKQFIIERNKYLDMIRYGIQA</sequence>
<evidence type="ECO:0000313" key="4">
    <source>
        <dbReference type="EMBL" id="ROR31440.1"/>
    </source>
</evidence>
<dbReference type="InterPro" id="IPR036271">
    <property type="entry name" value="Tet_transcr_reg_TetR-rel_C_sf"/>
</dbReference>
<dbReference type="GO" id="GO:0003677">
    <property type="term" value="F:DNA binding"/>
    <property type="evidence" value="ECO:0007669"/>
    <property type="project" value="UniProtKB-UniRule"/>
</dbReference>
<keyword evidence="5" id="KW-1185">Reference proteome</keyword>
<dbReference type="PANTHER" id="PTHR43479:SF11">
    <property type="entry name" value="ACREF_ENVCD OPERON REPRESSOR-RELATED"/>
    <property type="match status" value="1"/>
</dbReference>
<dbReference type="RefSeq" id="WP_170164196.1">
    <property type="nucleotide sequence ID" value="NZ_RJVG01000001.1"/>
</dbReference>
<organism evidence="4 5">
    <name type="scientific">Mobilisporobacter senegalensis</name>
    <dbReference type="NCBI Taxonomy" id="1329262"/>
    <lineage>
        <taxon>Bacteria</taxon>
        <taxon>Bacillati</taxon>
        <taxon>Bacillota</taxon>
        <taxon>Clostridia</taxon>
        <taxon>Lachnospirales</taxon>
        <taxon>Lachnospiraceae</taxon>
        <taxon>Mobilisporobacter</taxon>
    </lineage>
</organism>
<dbReference type="PRINTS" id="PR00455">
    <property type="entry name" value="HTHTETR"/>
</dbReference>
<gene>
    <name evidence="4" type="ORF">EDD66_10156</name>
</gene>
<dbReference type="InterPro" id="IPR009057">
    <property type="entry name" value="Homeodomain-like_sf"/>
</dbReference>
<accession>A0A3N1XXY1</accession>